<dbReference type="FunFam" id="3.40.50.2000:FF:000119">
    <property type="entry name" value="Glycosyl transferase group 1"/>
    <property type="match status" value="1"/>
</dbReference>
<keyword evidence="1" id="KW-0808">Transferase</keyword>
<feature type="domain" description="Glycosyltransferase subfamily 4-like N-terminal" evidence="3">
    <location>
        <begin position="62"/>
        <end position="167"/>
    </location>
</feature>
<keyword evidence="5" id="KW-1185">Reference proteome</keyword>
<dbReference type="AlphaFoldDB" id="A0A937FGF7"/>
<reference evidence="4" key="1">
    <citation type="submission" date="2021-01" db="EMBL/GenBank/DDBJ databases">
        <title>Genome public.</title>
        <authorList>
            <person name="Liu C."/>
            <person name="Sun Q."/>
        </authorList>
    </citation>
    <scope>NUCLEOTIDE SEQUENCE</scope>
    <source>
        <strain evidence="4">YIM B02565</strain>
    </source>
</reference>
<protein>
    <submittedName>
        <fullName evidence="4">Glycosyltransferase family 4 protein</fullName>
    </submittedName>
</protein>
<dbReference type="InterPro" id="IPR028098">
    <property type="entry name" value="Glyco_trans_4-like_N"/>
</dbReference>
<dbReference type="PANTHER" id="PTHR46401">
    <property type="entry name" value="GLYCOSYLTRANSFERASE WBBK-RELATED"/>
    <property type="match status" value="1"/>
</dbReference>
<accession>A0A937FGF7</accession>
<dbReference type="Proteomes" id="UP000623681">
    <property type="component" value="Unassembled WGS sequence"/>
</dbReference>
<dbReference type="GO" id="GO:0016757">
    <property type="term" value="F:glycosyltransferase activity"/>
    <property type="evidence" value="ECO:0007669"/>
    <property type="project" value="InterPro"/>
</dbReference>
<sequence length="373" mass="42754">MRIGIDGRASKWYRGTGIGTYTYELIYNLNLIDTINDYLLFLPENSSFTSLSRNFTNKKVDENPNENFWENVSLPNIIKNNDLDLYHIPQNGVGLPTELSCKSVITLHDIIPLRMPETVSERYKYIFHNNIPKIIDKVSGIITVSEFSKEDISKEFNYPKSRIYVTPLAAENIYKPLDRSICKSLLNKYYSLDKNFILYVGGFSPRKNIIGLLEAFSKLKEKYKLPLSLVITGKHGISYEIYKNKAISLNIDKDVLFPGFIPMEHMPIFYNSAEMLVYPSFYEGFGLPPLESMACGTPVIASNSTSIPEILQDSAILINPQNINEIIDSMYNFLINKDLKNQYIVKGLSKSREYNWKNTALKTLKAYTEIYNS</sequence>
<organism evidence="4 5">
    <name type="scientific">Clostridium paridis</name>
    <dbReference type="NCBI Taxonomy" id="2803863"/>
    <lineage>
        <taxon>Bacteria</taxon>
        <taxon>Bacillati</taxon>
        <taxon>Bacillota</taxon>
        <taxon>Clostridia</taxon>
        <taxon>Eubacteriales</taxon>
        <taxon>Clostridiaceae</taxon>
        <taxon>Clostridium</taxon>
    </lineage>
</organism>
<dbReference type="Gene3D" id="3.40.50.2000">
    <property type="entry name" value="Glycogen Phosphorylase B"/>
    <property type="match status" value="2"/>
</dbReference>
<evidence type="ECO:0000259" key="3">
    <source>
        <dbReference type="Pfam" id="PF13439"/>
    </source>
</evidence>
<comment type="caution">
    <text evidence="4">The sequence shown here is derived from an EMBL/GenBank/DDBJ whole genome shotgun (WGS) entry which is preliminary data.</text>
</comment>
<dbReference type="EMBL" id="JAESWA010000022">
    <property type="protein sequence ID" value="MBL4932708.1"/>
    <property type="molecule type" value="Genomic_DNA"/>
</dbReference>
<evidence type="ECO:0000256" key="1">
    <source>
        <dbReference type="ARBA" id="ARBA00022679"/>
    </source>
</evidence>
<dbReference type="GO" id="GO:0009103">
    <property type="term" value="P:lipopolysaccharide biosynthetic process"/>
    <property type="evidence" value="ECO:0007669"/>
    <property type="project" value="TreeGrafter"/>
</dbReference>
<name>A0A937FGF7_9CLOT</name>
<feature type="domain" description="Glycosyl transferase family 1" evidence="2">
    <location>
        <begin position="193"/>
        <end position="344"/>
    </location>
</feature>
<dbReference type="SUPFAM" id="SSF53756">
    <property type="entry name" value="UDP-Glycosyltransferase/glycogen phosphorylase"/>
    <property type="match status" value="1"/>
</dbReference>
<evidence type="ECO:0000313" key="5">
    <source>
        <dbReference type="Proteomes" id="UP000623681"/>
    </source>
</evidence>
<dbReference type="RefSeq" id="WP_202768051.1">
    <property type="nucleotide sequence ID" value="NZ_JAESWA010000022.1"/>
</dbReference>
<dbReference type="InterPro" id="IPR001296">
    <property type="entry name" value="Glyco_trans_1"/>
</dbReference>
<dbReference type="PANTHER" id="PTHR46401:SF2">
    <property type="entry name" value="GLYCOSYLTRANSFERASE WBBK-RELATED"/>
    <property type="match status" value="1"/>
</dbReference>
<gene>
    <name evidence="4" type="ORF">JK634_12910</name>
</gene>
<proteinExistence type="predicted"/>
<evidence type="ECO:0000313" key="4">
    <source>
        <dbReference type="EMBL" id="MBL4932708.1"/>
    </source>
</evidence>
<dbReference type="Pfam" id="PF00534">
    <property type="entry name" value="Glycos_transf_1"/>
    <property type="match status" value="1"/>
</dbReference>
<evidence type="ECO:0000259" key="2">
    <source>
        <dbReference type="Pfam" id="PF00534"/>
    </source>
</evidence>
<dbReference type="Pfam" id="PF13439">
    <property type="entry name" value="Glyco_transf_4"/>
    <property type="match status" value="1"/>
</dbReference>
<dbReference type="CDD" id="cd03809">
    <property type="entry name" value="GT4_MtfB-like"/>
    <property type="match status" value="1"/>
</dbReference>